<dbReference type="SUPFAM" id="SSF50249">
    <property type="entry name" value="Nucleic acid-binding proteins"/>
    <property type="match status" value="1"/>
</dbReference>
<dbReference type="InterPro" id="IPR012340">
    <property type="entry name" value="NA-bd_OB-fold"/>
</dbReference>
<dbReference type="EMBL" id="GEZM01052519">
    <property type="protein sequence ID" value="JAV74466.1"/>
    <property type="molecule type" value="Transcribed_RNA"/>
</dbReference>
<keyword evidence="4" id="KW-1185">Reference proteome</keyword>
<comment type="similarity">
    <text evidence="1">Belongs to the class IV-like SAM-binding methyltransferase superfamily.</text>
</comment>
<reference evidence="3" key="3">
    <citation type="submission" date="2019-08" db="EMBL/GenBank/DDBJ databases">
        <authorList>
            <consortium name="Photinus pyralis genome working group"/>
            <person name="Fallon T.R."/>
            <person name="Sander Lower S.E."/>
            <person name="Weng J.-K."/>
        </authorList>
    </citation>
    <scope>NUCLEOTIDE SEQUENCE</scope>
    <source>
        <strain evidence="3">1611_PpyrPB1</strain>
        <tissue evidence="3">Whole body</tissue>
    </source>
</reference>
<dbReference type="SUPFAM" id="SSF75217">
    <property type="entry name" value="alpha/beta knot"/>
    <property type="match status" value="1"/>
</dbReference>
<dbReference type="FunCoup" id="A0A1Y1LSB4">
    <property type="interactions" value="869"/>
</dbReference>
<dbReference type="CDD" id="cd18086">
    <property type="entry name" value="HsC9orf114-like"/>
    <property type="match status" value="1"/>
</dbReference>
<dbReference type="AlphaFoldDB" id="A0A1Y1LSB4"/>
<dbReference type="EMBL" id="VVIM01000004">
    <property type="protein sequence ID" value="KAB0800499.1"/>
    <property type="molecule type" value="Genomic_DNA"/>
</dbReference>
<sequence length="363" mass="40903">MAPIKERKKHDMDITKTERKRWKEKKLLKSLEKHKKEKIPVQESEIPPKLKELSTVSIALPGSILENAQSPALRSYLAGQIARAACIYRVDEIIVFDDGLNPNARKSTISLTDGVTEIPHCCVQLARTLQYLECPQYLRKFFFPVHDDLQYAGLLNPLDAPHHLRQNDVFLFREGVVTTKPVKEGEGSIVNVGLLQDVHVDKLLTAGLRCTVELLPQNEGQKKQKGLVVPPSSPCRKRGVYWGYTVRIATSLSQVFSQSPYKKGYDLTIGTSDKGSPVKDFTCPRYRHLLVTFGGLQGLEAALESDDSLKVDEPQLLFDHYLNVAPNQASRIIRTEEAILITLARLQPLLNPKRDYIQTQTVD</sequence>
<dbReference type="OrthoDB" id="361029at2759"/>
<reference evidence="2" key="1">
    <citation type="journal article" date="2016" name="Sci. Rep.">
        <title>Molecular characterization of firefly nuptial gifts: a multi-omics approach sheds light on postcopulatory sexual selection.</title>
        <authorList>
            <person name="Al-Wathiqui N."/>
            <person name="Fallon T.R."/>
            <person name="South A."/>
            <person name="Weng J.K."/>
            <person name="Lewis S.M."/>
        </authorList>
    </citation>
    <scope>NUCLEOTIDE SEQUENCE</scope>
</reference>
<dbReference type="PANTHER" id="PTHR12150:SF13">
    <property type="entry name" value="METHYLTRANSFERASE C9ORF114-RELATED"/>
    <property type="match status" value="1"/>
</dbReference>
<dbReference type="InterPro" id="IPR003750">
    <property type="entry name" value="Put_MeTrfase-C9orf114-like"/>
</dbReference>
<dbReference type="InterPro" id="IPR029028">
    <property type="entry name" value="Alpha/beta_knot_MTases"/>
</dbReference>
<evidence type="ECO:0000313" key="3">
    <source>
        <dbReference type="EMBL" id="KAB0800499.1"/>
    </source>
</evidence>
<evidence type="ECO:0000313" key="4">
    <source>
        <dbReference type="Proteomes" id="UP000327044"/>
    </source>
</evidence>
<dbReference type="Pfam" id="PF02598">
    <property type="entry name" value="Methyltrn_RNA_3"/>
    <property type="match status" value="1"/>
</dbReference>
<dbReference type="InParanoid" id="A0A1Y1LSB4"/>
<dbReference type="Gene3D" id="3.40.1280.10">
    <property type="match status" value="1"/>
</dbReference>
<dbReference type="Proteomes" id="UP000327044">
    <property type="component" value="Unassembled WGS sequence"/>
</dbReference>
<proteinExistence type="inferred from homology"/>
<dbReference type="Gene3D" id="2.40.50.140">
    <property type="entry name" value="Nucleic acid-binding proteins"/>
    <property type="match status" value="1"/>
</dbReference>
<dbReference type="PANTHER" id="PTHR12150">
    <property type="entry name" value="CLASS IV SAM-BINDING METHYLTRANSFERASE-RELATED"/>
    <property type="match status" value="1"/>
</dbReference>
<evidence type="ECO:0000256" key="1">
    <source>
        <dbReference type="ARBA" id="ARBA00009841"/>
    </source>
</evidence>
<evidence type="ECO:0000313" key="2">
    <source>
        <dbReference type="EMBL" id="JAV74466.1"/>
    </source>
</evidence>
<accession>A0A1Y1LSB4</accession>
<protein>
    <submittedName>
        <fullName evidence="2">Uncharacterized protein</fullName>
    </submittedName>
</protein>
<dbReference type="InterPro" id="IPR029026">
    <property type="entry name" value="tRNA_m1G_MTases_N"/>
</dbReference>
<gene>
    <name evidence="3" type="ORF">PPYR_06239</name>
</gene>
<reference evidence="3 4" key="2">
    <citation type="journal article" date="2018" name="Elife">
        <title>Firefly genomes illuminate parallel origins of bioluminescence in beetles.</title>
        <authorList>
            <person name="Fallon T.R."/>
            <person name="Lower S.E."/>
            <person name="Chang C.H."/>
            <person name="Bessho-Uehara M."/>
            <person name="Martin G.J."/>
            <person name="Bewick A.J."/>
            <person name="Behringer M."/>
            <person name="Debat H.J."/>
            <person name="Wong I."/>
            <person name="Day J.C."/>
            <person name="Suvorov A."/>
            <person name="Silva C.J."/>
            <person name="Stanger-Hall K.F."/>
            <person name="Hall D.W."/>
            <person name="Schmitz R.J."/>
            <person name="Nelson D.R."/>
            <person name="Lewis S.M."/>
            <person name="Shigenobu S."/>
            <person name="Bybee S.M."/>
            <person name="Larracuente A.M."/>
            <person name="Oba Y."/>
            <person name="Weng J.K."/>
        </authorList>
    </citation>
    <scope>NUCLEOTIDE SEQUENCE [LARGE SCALE GENOMIC DNA]</scope>
    <source>
        <strain evidence="3">1611_PpyrPB1</strain>
        <tissue evidence="3">Whole body</tissue>
    </source>
</reference>
<organism evidence="2">
    <name type="scientific">Photinus pyralis</name>
    <name type="common">Common eastern firefly</name>
    <name type="synonym">Lampyris pyralis</name>
    <dbReference type="NCBI Taxonomy" id="7054"/>
    <lineage>
        <taxon>Eukaryota</taxon>
        <taxon>Metazoa</taxon>
        <taxon>Ecdysozoa</taxon>
        <taxon>Arthropoda</taxon>
        <taxon>Hexapoda</taxon>
        <taxon>Insecta</taxon>
        <taxon>Pterygota</taxon>
        <taxon>Neoptera</taxon>
        <taxon>Endopterygota</taxon>
        <taxon>Coleoptera</taxon>
        <taxon>Polyphaga</taxon>
        <taxon>Elateriformia</taxon>
        <taxon>Elateroidea</taxon>
        <taxon>Lampyridae</taxon>
        <taxon>Lampyrinae</taxon>
        <taxon>Photinus</taxon>
    </lineage>
</organism>
<name>A0A1Y1LSB4_PHOPY</name>